<evidence type="ECO:0000256" key="2">
    <source>
        <dbReference type="ARBA" id="ARBA00022670"/>
    </source>
</evidence>
<dbReference type="Pfam" id="PF02983">
    <property type="entry name" value="Pro_Al_protease"/>
    <property type="match status" value="1"/>
</dbReference>
<feature type="domain" description="Peptidase S1" evidence="8">
    <location>
        <begin position="224"/>
        <end position="377"/>
    </location>
</feature>
<dbReference type="InterPro" id="IPR009003">
    <property type="entry name" value="Peptidase_S1_PA"/>
</dbReference>
<dbReference type="Gene3D" id="3.30.300.50">
    <property type="match status" value="1"/>
</dbReference>
<dbReference type="InterPro" id="IPR035070">
    <property type="entry name" value="Streptogrisin_prodomain"/>
</dbReference>
<feature type="domain" description="Peptidase S1A alpha-lytic prodomain" evidence="9">
    <location>
        <begin position="125"/>
        <end position="179"/>
    </location>
</feature>
<keyword evidence="2" id="KW-0645">Protease</keyword>
<sequence>MLACTAVPVAARPPVAQAATARIPAAPAGAAGAAGPPVTGAPSEGMLQALQRDLGLTREQVQARLLNEARLAPVEAKLRRRLGARFGGSWFTGKTAGSLVVATTSAADIPAVVATGARAEVVGASLYELTMLKRRLDAAMASHGHGGSVRYVDVKGNRIVVLSATPVATANLAKAAGMDTEKVVVVASSERPRPLYDLKGGDPYYIGVTSRCSVGFAAIDATDPAERGFVSAGHCGQQGRLTNGFNRAPQGVFQGSSFPVDDYAWITVNENWTPTPAVDDGGGGVVSVTGARVAIEGASVCRSGSSSDFHCGVVQQRDTSVTYSQGAVFGLTRTDVCADPGDSGGAFISADQAQGVTSGGSGGCSVGGITYFQPVGEILTAYGLTLVTAAPGPPPAPDTCAGFPNAFTGTLATGRSAYLPRGSRYRRSAAGTRSACLKGPEGGDFDLYLQRWNGASWSTVATADGPAPDERITYTGTAGRYRYRVTATAGSGAYTLGFWAP</sequence>
<evidence type="ECO:0000256" key="4">
    <source>
        <dbReference type="ARBA" id="ARBA00022801"/>
    </source>
</evidence>
<comment type="similarity">
    <text evidence="1">Belongs to the peptidase S1 family.</text>
</comment>
<accession>A0ABN3Y7Y9</accession>
<evidence type="ECO:0000256" key="3">
    <source>
        <dbReference type="ARBA" id="ARBA00022729"/>
    </source>
</evidence>
<dbReference type="CDD" id="cd21112">
    <property type="entry name" value="alphaLP-like"/>
    <property type="match status" value="1"/>
</dbReference>
<keyword evidence="4" id="KW-0378">Hydrolase</keyword>
<evidence type="ECO:0000256" key="5">
    <source>
        <dbReference type="ARBA" id="ARBA00022825"/>
    </source>
</evidence>
<dbReference type="InterPro" id="IPR037295">
    <property type="entry name" value="Alpha-lytic_protease_prodomain"/>
</dbReference>
<dbReference type="PRINTS" id="PR00861">
    <property type="entry name" value="ALYTICPTASE"/>
</dbReference>
<evidence type="ECO:0000256" key="7">
    <source>
        <dbReference type="ARBA" id="ARBA00023157"/>
    </source>
</evidence>
<evidence type="ECO:0000313" key="11">
    <source>
        <dbReference type="Proteomes" id="UP001499930"/>
    </source>
</evidence>
<dbReference type="SUPFAM" id="SSF50494">
    <property type="entry name" value="Trypsin-like serine proteases"/>
    <property type="match status" value="1"/>
</dbReference>
<keyword evidence="7" id="KW-1015">Disulfide bond</keyword>
<comment type="caution">
    <text evidence="10">The sequence shown here is derived from an EMBL/GenBank/DDBJ whole genome shotgun (WGS) entry which is preliminary data.</text>
</comment>
<keyword evidence="6" id="KW-0865">Zymogen</keyword>
<evidence type="ECO:0000259" key="9">
    <source>
        <dbReference type="Pfam" id="PF02983"/>
    </source>
</evidence>
<dbReference type="Proteomes" id="UP001499930">
    <property type="component" value="Unassembled WGS sequence"/>
</dbReference>
<dbReference type="Gene3D" id="2.40.10.10">
    <property type="entry name" value="Trypsin-like serine proteases"/>
    <property type="match status" value="2"/>
</dbReference>
<gene>
    <name evidence="10" type="ORF">GCM10017559_54300</name>
</gene>
<proteinExistence type="inferred from homology"/>
<dbReference type="SUPFAM" id="SSF54806">
    <property type="entry name" value="Alpha-lytic protease prodomain"/>
    <property type="match status" value="1"/>
</dbReference>
<evidence type="ECO:0000313" key="10">
    <source>
        <dbReference type="EMBL" id="GAA3022358.1"/>
    </source>
</evidence>
<keyword evidence="5" id="KW-0720">Serine protease</keyword>
<evidence type="ECO:0000259" key="8">
    <source>
        <dbReference type="Pfam" id="PF00089"/>
    </source>
</evidence>
<dbReference type="EMBL" id="BAAAWD010000015">
    <property type="protein sequence ID" value="GAA3022358.1"/>
    <property type="molecule type" value="Genomic_DNA"/>
</dbReference>
<dbReference type="InterPro" id="IPR001316">
    <property type="entry name" value="Pept_S1A_streptogrisin"/>
</dbReference>
<organism evidence="10 11">
    <name type="scientific">Streptosporangium longisporum</name>
    <dbReference type="NCBI Taxonomy" id="46187"/>
    <lineage>
        <taxon>Bacteria</taxon>
        <taxon>Bacillati</taxon>
        <taxon>Actinomycetota</taxon>
        <taxon>Actinomycetes</taxon>
        <taxon>Streptosporangiales</taxon>
        <taxon>Streptosporangiaceae</taxon>
        <taxon>Streptosporangium</taxon>
    </lineage>
</organism>
<protein>
    <recommendedName>
        <fullName evidence="12">Serine protease</fullName>
    </recommendedName>
</protein>
<dbReference type="InterPro" id="IPR043504">
    <property type="entry name" value="Peptidase_S1_PA_chymotrypsin"/>
</dbReference>
<reference evidence="10 11" key="1">
    <citation type="journal article" date="2019" name="Int. J. Syst. Evol. Microbiol.">
        <title>The Global Catalogue of Microorganisms (GCM) 10K type strain sequencing project: providing services to taxonomists for standard genome sequencing and annotation.</title>
        <authorList>
            <consortium name="The Broad Institute Genomics Platform"/>
            <consortium name="The Broad Institute Genome Sequencing Center for Infectious Disease"/>
            <person name="Wu L."/>
            <person name="Ma J."/>
        </authorList>
    </citation>
    <scope>NUCLEOTIDE SEQUENCE [LARGE SCALE GENOMIC DNA]</scope>
    <source>
        <strain evidence="10 11">JCM 3106</strain>
    </source>
</reference>
<dbReference type="InterPro" id="IPR004236">
    <property type="entry name" value="Pept_S1_alpha_lytic"/>
</dbReference>
<name>A0ABN3Y7Y9_9ACTN</name>
<dbReference type="InterPro" id="IPR001254">
    <property type="entry name" value="Trypsin_dom"/>
</dbReference>
<keyword evidence="11" id="KW-1185">Reference proteome</keyword>
<evidence type="ECO:0000256" key="1">
    <source>
        <dbReference type="ARBA" id="ARBA00007664"/>
    </source>
</evidence>
<dbReference type="Gene3D" id="2.60.120.380">
    <property type="match status" value="1"/>
</dbReference>
<dbReference type="Pfam" id="PF00089">
    <property type="entry name" value="Trypsin"/>
    <property type="match status" value="1"/>
</dbReference>
<keyword evidence="3" id="KW-0732">Signal</keyword>
<evidence type="ECO:0008006" key="12">
    <source>
        <dbReference type="Google" id="ProtNLM"/>
    </source>
</evidence>
<evidence type="ECO:0000256" key="6">
    <source>
        <dbReference type="ARBA" id="ARBA00023145"/>
    </source>
</evidence>